<sequence>MTLFVQPATDLDPDLELAASLFAQLASQSHDGVGITRDSYGDGENAAHAWFAAVAERHGLEVRRDAASNLYLTLPGRDRAAPAVMTGSHLDSVPRGGNFDGAAGVVAGLALLAGWRRAGVTPARDVTVMGIRAEESAWFPVSYAGSKAAFGMLDADALALRRADTGRTLADHMRAAGGDPDAVAQGVSALDAARIDCFVELHIEQGPVLEESGDVLGVVTGICGSQRYRHATIRGQYAHSGATPRSHRQDAVVAAAALVTALQRAWVALEAAGHELTVTVGQCSTDAAQADFSKVSGRVDFSIDMRSRNRDTLDAMDAAVQSICADIIQSSRVSIDLGPVTSSASAAMDPALQAMLTAAAGEAGVPARAMPSGAGHDAALFASRGIPAAMLFVRNAHGSHNPDESMRLDDFAQATRVLAQVLGTRAGVFPLNTILNTCQSV</sequence>
<dbReference type="NCBIfam" id="NF009527">
    <property type="entry name" value="PRK12891.1"/>
    <property type="match status" value="1"/>
</dbReference>
<evidence type="ECO:0000256" key="3">
    <source>
        <dbReference type="PIRSR" id="PIRSR001235-1"/>
    </source>
</evidence>
<dbReference type="Proteomes" id="UP000270411">
    <property type="component" value="Plasmid unnamed2"/>
</dbReference>
<dbReference type="NCBIfam" id="TIGR01879">
    <property type="entry name" value="hydantase"/>
    <property type="match status" value="1"/>
</dbReference>
<feature type="binding site" evidence="3">
    <location>
        <position position="135"/>
    </location>
    <ligand>
        <name>Zn(2+)</name>
        <dbReference type="ChEBI" id="CHEBI:29105"/>
        <label>2</label>
    </ligand>
</feature>
<dbReference type="Gene3D" id="3.40.630.10">
    <property type="entry name" value="Zn peptidases"/>
    <property type="match status" value="1"/>
</dbReference>
<geneLocation type="plasmid" evidence="4">
    <name>unnamed2</name>
</geneLocation>
<dbReference type="Gene3D" id="3.30.70.360">
    <property type="match status" value="1"/>
</dbReference>
<organism evidence="4 5">
    <name type="scientific">Cupriavidus pauculus</name>
    <dbReference type="NCBI Taxonomy" id="82633"/>
    <lineage>
        <taxon>Bacteria</taxon>
        <taxon>Pseudomonadati</taxon>
        <taxon>Pseudomonadota</taxon>
        <taxon>Betaproteobacteria</taxon>
        <taxon>Burkholderiales</taxon>
        <taxon>Burkholderiaceae</taxon>
        <taxon>Cupriavidus</taxon>
    </lineage>
</organism>
<dbReference type="OrthoDB" id="9808195at2"/>
<dbReference type="EC" id="3.5.-.-" evidence="4"/>
<feature type="binding site" evidence="3">
    <location>
        <position position="202"/>
    </location>
    <ligand>
        <name>Zn(2+)</name>
        <dbReference type="ChEBI" id="CHEBI:29105"/>
        <label>1</label>
    </ligand>
</feature>
<gene>
    <name evidence="4" type="ORF">EHF44_27670</name>
</gene>
<evidence type="ECO:0000313" key="5">
    <source>
        <dbReference type="Proteomes" id="UP000270411"/>
    </source>
</evidence>
<dbReference type="GO" id="GO:0016813">
    <property type="term" value="F:hydrolase activity, acting on carbon-nitrogen (but not peptide) bonds, in linear amidines"/>
    <property type="evidence" value="ECO:0007669"/>
    <property type="project" value="InterPro"/>
</dbReference>
<accession>A0A3G8H9J8</accession>
<dbReference type="GO" id="GO:0046872">
    <property type="term" value="F:metal ion binding"/>
    <property type="evidence" value="ECO:0007669"/>
    <property type="project" value="UniProtKB-KW"/>
</dbReference>
<dbReference type="SUPFAM" id="SSF55031">
    <property type="entry name" value="Bacterial exopeptidase dimerisation domain"/>
    <property type="match status" value="1"/>
</dbReference>
<dbReference type="InterPro" id="IPR010158">
    <property type="entry name" value="Amidase_Cbmase"/>
</dbReference>
<evidence type="ECO:0000313" key="4">
    <source>
        <dbReference type="EMBL" id="AZG17237.1"/>
    </source>
</evidence>
<evidence type="ECO:0000256" key="1">
    <source>
        <dbReference type="ARBA" id="ARBA00006153"/>
    </source>
</evidence>
<dbReference type="PIRSF" id="PIRSF001235">
    <property type="entry name" value="Amidase_carbamoylase"/>
    <property type="match status" value="1"/>
</dbReference>
<dbReference type="SUPFAM" id="SSF53187">
    <property type="entry name" value="Zn-dependent exopeptidases"/>
    <property type="match status" value="1"/>
</dbReference>
<proteinExistence type="inferred from homology"/>
<dbReference type="KEGG" id="cpau:EHF44_27670"/>
<keyword evidence="4" id="KW-0614">Plasmid</keyword>
<dbReference type="Pfam" id="PF01546">
    <property type="entry name" value="Peptidase_M20"/>
    <property type="match status" value="1"/>
</dbReference>
<dbReference type="PANTHER" id="PTHR32494">
    <property type="entry name" value="ALLANTOATE DEIMINASE-RELATED"/>
    <property type="match status" value="1"/>
</dbReference>
<feature type="binding site" evidence="3">
    <location>
        <position position="89"/>
    </location>
    <ligand>
        <name>Zn(2+)</name>
        <dbReference type="ChEBI" id="CHEBI:29105"/>
        <label>1</label>
    </ligand>
</feature>
<dbReference type="EMBL" id="CP033971">
    <property type="protein sequence ID" value="AZG17237.1"/>
    <property type="molecule type" value="Genomic_DNA"/>
</dbReference>
<reference evidence="5" key="1">
    <citation type="submission" date="2018-11" db="EMBL/GenBank/DDBJ databases">
        <title>FDA dAtabase for Regulatory Grade micrObial Sequences (FDA-ARGOS): Supporting development and validation of Infectious Disease Dx tests.</title>
        <authorList>
            <person name="Goldberg B."/>
            <person name="Campos J."/>
            <person name="Tallon L."/>
            <person name="Sadzewicz L."/>
            <person name="Zhao X."/>
            <person name="Vavikolanu K."/>
            <person name="Mehta A."/>
            <person name="Aluvathingal J."/>
            <person name="Nadendla S."/>
            <person name="Geyer C."/>
            <person name="Nandy P."/>
            <person name="Yan Y."/>
            <person name="Sichtig H."/>
        </authorList>
    </citation>
    <scope>NUCLEOTIDE SEQUENCE [LARGE SCALE GENOMIC DNA]</scope>
    <source>
        <strain evidence="5">FDAARGOS_614</strain>
        <plasmid evidence="5">unnamed2</plasmid>
    </source>
</reference>
<dbReference type="InterPro" id="IPR036264">
    <property type="entry name" value="Bact_exopeptidase_dim_dom"/>
</dbReference>
<dbReference type="AlphaFoldDB" id="A0A3G8H9J8"/>
<name>A0A3G8H9J8_9BURK</name>
<dbReference type="RefSeq" id="WP_124686966.1">
    <property type="nucleotide sequence ID" value="NZ_CP033971.1"/>
</dbReference>
<dbReference type="InterPro" id="IPR002933">
    <property type="entry name" value="Peptidase_M20"/>
</dbReference>
<feature type="binding site" evidence="3">
    <location>
        <position position="400"/>
    </location>
    <ligand>
        <name>Zn(2+)</name>
        <dbReference type="ChEBI" id="CHEBI:29105"/>
        <label>2</label>
    </ligand>
</feature>
<feature type="binding site" evidence="3">
    <location>
        <position position="100"/>
    </location>
    <ligand>
        <name>Zn(2+)</name>
        <dbReference type="ChEBI" id="CHEBI:29105"/>
        <label>1</label>
    </ligand>
</feature>
<keyword evidence="2 4" id="KW-0378">Hydrolase</keyword>
<dbReference type="PANTHER" id="PTHR32494:SF5">
    <property type="entry name" value="ALLANTOATE AMIDOHYDROLASE"/>
    <property type="match status" value="1"/>
</dbReference>
<evidence type="ECO:0000256" key="2">
    <source>
        <dbReference type="ARBA" id="ARBA00022801"/>
    </source>
</evidence>
<comment type="similarity">
    <text evidence="1">Belongs to the peptidase M20 family.</text>
</comment>
<feature type="binding site" evidence="3">
    <location>
        <position position="100"/>
    </location>
    <ligand>
        <name>Zn(2+)</name>
        <dbReference type="ChEBI" id="CHEBI:29105"/>
        <label>2</label>
    </ligand>
</feature>
<keyword evidence="3" id="KW-0479">Metal-binding</keyword>
<comment type="cofactor">
    <cofactor evidence="3">
        <name>Zn(2+)</name>
        <dbReference type="ChEBI" id="CHEBI:29105"/>
    </cofactor>
    <text evidence="3">Binds 2 Zn(2+) ions per subunit.</text>
</comment>
<keyword evidence="3" id="KW-0862">Zinc</keyword>
<protein>
    <submittedName>
        <fullName evidence="4">Hydantoinase/carbamoylase family amidase</fullName>
        <ecNumber evidence="4">3.5.-.-</ecNumber>
    </submittedName>
</protein>